<feature type="transmembrane region" description="Helical" evidence="1">
    <location>
        <begin position="73"/>
        <end position="93"/>
    </location>
</feature>
<keyword evidence="1" id="KW-0812">Transmembrane</keyword>
<evidence type="ECO:0000313" key="3">
    <source>
        <dbReference type="Proteomes" id="UP000298050"/>
    </source>
</evidence>
<evidence type="ECO:0000313" key="2">
    <source>
        <dbReference type="EMBL" id="TGD73343.1"/>
    </source>
</evidence>
<keyword evidence="1" id="KW-1133">Transmembrane helix</keyword>
<name>A0A4Z0M0Y5_9GAMM</name>
<dbReference type="RefSeq" id="WP_135443420.1">
    <property type="nucleotide sequence ID" value="NZ_SRLE01000007.1"/>
</dbReference>
<feature type="transmembrane region" description="Helical" evidence="1">
    <location>
        <begin position="172"/>
        <end position="191"/>
    </location>
</feature>
<dbReference type="Proteomes" id="UP000298050">
    <property type="component" value="Unassembled WGS sequence"/>
</dbReference>
<proteinExistence type="predicted"/>
<protein>
    <submittedName>
        <fullName evidence="2">DUF2868 domain-containing protein</fullName>
    </submittedName>
</protein>
<keyword evidence="3" id="KW-1185">Reference proteome</keyword>
<sequence length="455" mass="49331">MPGSARRPTLGDLYRMWRQLESDRESSPESLRQRDHAIGQRCPARDDTGALLYWLDQAGAAPQAAATESQMTVVLRLGALLFGALGMAGFLLASDRDLVNVPLFLLIFVLLQFLLCLLAAFVTVRALQGEPPASFALNPVRLALRGALRDSEYLRGHTPVLRLLLLRYGQEVGALFALGATATFLVLLAFIDFSFVWGSTLAVSDDVVYGLTRAVAAPWSALLPQATVSPELVADTRFHAAQLDLGSMNADSRRGWWPFLLLCMLVYTLLPRLLLWALSLWGFRRQVAAALAGWPGAASVLARMRAPVVDTRAEGEGAKPPRQMAADVAQVDADALLLDWAGALDSAAPSGRARSQREGVLSAGLGSPAEDVSAISAINRRAPDTLQVAVRSWEPPMADLADVLSEVHGVRECRLLLLPLHGAEVSEARLGDWRSFAGRLPFTRTQVVVWEDDKA</sequence>
<gene>
    <name evidence="2" type="ORF">E4634_09925</name>
</gene>
<dbReference type="AlphaFoldDB" id="A0A4Z0M0Y5"/>
<evidence type="ECO:0000256" key="1">
    <source>
        <dbReference type="SAM" id="Phobius"/>
    </source>
</evidence>
<organism evidence="2 3">
    <name type="scientific">Mangrovimicrobium sediminis</name>
    <dbReference type="NCBI Taxonomy" id="2562682"/>
    <lineage>
        <taxon>Bacteria</taxon>
        <taxon>Pseudomonadati</taxon>
        <taxon>Pseudomonadota</taxon>
        <taxon>Gammaproteobacteria</taxon>
        <taxon>Cellvibrionales</taxon>
        <taxon>Halieaceae</taxon>
        <taxon>Mangrovimicrobium</taxon>
    </lineage>
</organism>
<accession>A0A4Z0M0Y5</accession>
<dbReference type="EMBL" id="SRLE01000007">
    <property type="protein sequence ID" value="TGD73343.1"/>
    <property type="molecule type" value="Genomic_DNA"/>
</dbReference>
<dbReference type="OrthoDB" id="7056210at2"/>
<feature type="transmembrane region" description="Helical" evidence="1">
    <location>
        <begin position="255"/>
        <end position="275"/>
    </location>
</feature>
<keyword evidence="1" id="KW-0472">Membrane</keyword>
<reference evidence="2 3" key="1">
    <citation type="submission" date="2019-04" db="EMBL/GenBank/DDBJ databases">
        <title>Taxonomy of novel Haliea sp. from mangrove soil of West Coast of India.</title>
        <authorList>
            <person name="Verma A."/>
            <person name="Kumar P."/>
            <person name="Krishnamurthi S."/>
        </authorList>
    </citation>
    <scope>NUCLEOTIDE SEQUENCE [LARGE SCALE GENOMIC DNA]</scope>
    <source>
        <strain evidence="2 3">SAOS-164</strain>
    </source>
</reference>
<feature type="transmembrane region" description="Helical" evidence="1">
    <location>
        <begin position="99"/>
        <end position="124"/>
    </location>
</feature>
<comment type="caution">
    <text evidence="2">The sequence shown here is derived from an EMBL/GenBank/DDBJ whole genome shotgun (WGS) entry which is preliminary data.</text>
</comment>
<dbReference type="InterPro" id="IPR021296">
    <property type="entry name" value="DUF2868"/>
</dbReference>
<dbReference type="Pfam" id="PF11067">
    <property type="entry name" value="DUF2868"/>
    <property type="match status" value="1"/>
</dbReference>